<proteinExistence type="predicted"/>
<dbReference type="Pfam" id="PF05275">
    <property type="entry name" value="CopB"/>
    <property type="match status" value="1"/>
</dbReference>
<accession>A0A7M1B4B0</accession>
<gene>
    <name evidence="2" type="ORF">FJR45_11675</name>
</gene>
<evidence type="ECO:0000313" key="2">
    <source>
        <dbReference type="EMBL" id="QOP44563.1"/>
    </source>
</evidence>
<dbReference type="GO" id="GO:0006878">
    <property type="term" value="P:intracellular copper ion homeostasis"/>
    <property type="evidence" value="ECO:0007669"/>
    <property type="project" value="InterPro"/>
</dbReference>
<dbReference type="AlphaFoldDB" id="A0A7M1B4B0"/>
<evidence type="ECO:0000256" key="1">
    <source>
        <dbReference type="SAM" id="SignalP"/>
    </source>
</evidence>
<keyword evidence="3" id="KW-1185">Reference proteome</keyword>
<feature type="signal peptide" evidence="1">
    <location>
        <begin position="1"/>
        <end position="26"/>
    </location>
</feature>
<dbReference type="GO" id="GO:0009279">
    <property type="term" value="C:cell outer membrane"/>
    <property type="evidence" value="ECO:0007669"/>
    <property type="project" value="InterPro"/>
</dbReference>
<sequence>MHKEMIMKNILTKLTLLATLTTLSFAGGGGDTLRATFTADNLEYQTNSEKNLYWDTYGYIGYDLNKLYFYSEGEKPSSGDASSENQLLYSRAIAPFWDVQAGISYDIAGSNNKTWGALALSGLAPYFFETRAAVLFSDDGNIGLRIDMEYEALITQRLILTPKFTLDAYSKDAPAMGYGSGISNLTLGARLRYEFTRQFAPYVGIEWAKNFGTTNTYAPLNEAYATFGLRFWF</sequence>
<evidence type="ECO:0000313" key="3">
    <source>
        <dbReference type="Proteomes" id="UP000593719"/>
    </source>
</evidence>
<protein>
    <submittedName>
        <fullName evidence="2">Copper resistance protein B</fullName>
    </submittedName>
</protein>
<dbReference type="KEGG" id="ssei:FJR45_11675"/>
<dbReference type="EMBL" id="CP041235">
    <property type="protein sequence ID" value="QOP44563.1"/>
    <property type="molecule type" value="Genomic_DNA"/>
</dbReference>
<dbReference type="GO" id="GO:0005507">
    <property type="term" value="F:copper ion binding"/>
    <property type="evidence" value="ECO:0007669"/>
    <property type="project" value="InterPro"/>
</dbReference>
<reference evidence="2 3" key="1">
    <citation type="submission" date="2019-06" db="EMBL/GenBank/DDBJ databases">
        <title>Sulfurimonas gotlandica sp. nov., a chemoautotrophic and psychrotolerant epsilonproteobacterium isolated from a pelagic redoxcline, and an emended description of the genus Sulfurimonas.</title>
        <authorList>
            <person name="Wang S."/>
            <person name="Jiang L."/>
            <person name="Shao Z."/>
        </authorList>
    </citation>
    <scope>NUCLEOTIDE SEQUENCE [LARGE SCALE GENOMIC DNA]</scope>
    <source>
        <strain evidence="2 3">S2-6</strain>
    </source>
</reference>
<dbReference type="InterPro" id="IPR007939">
    <property type="entry name" value="Cu-R_B_prcur"/>
</dbReference>
<feature type="chain" id="PRO_5032943858" evidence="1">
    <location>
        <begin position="27"/>
        <end position="233"/>
    </location>
</feature>
<organism evidence="2 3">
    <name type="scientific">Sulfurimonas sediminis</name>
    <dbReference type="NCBI Taxonomy" id="2590020"/>
    <lineage>
        <taxon>Bacteria</taxon>
        <taxon>Pseudomonadati</taxon>
        <taxon>Campylobacterota</taxon>
        <taxon>Epsilonproteobacteria</taxon>
        <taxon>Campylobacterales</taxon>
        <taxon>Sulfurimonadaceae</taxon>
        <taxon>Sulfurimonas</taxon>
    </lineage>
</organism>
<name>A0A7M1B4B0_9BACT</name>
<dbReference type="Proteomes" id="UP000593719">
    <property type="component" value="Chromosome"/>
</dbReference>
<keyword evidence="1" id="KW-0732">Signal</keyword>